<feature type="domain" description="PurM-like C-terminal" evidence="3">
    <location>
        <begin position="160"/>
        <end position="312"/>
    </location>
</feature>
<dbReference type="PANTHER" id="PTHR30303:SF0">
    <property type="entry name" value="CARBAMOYL DEHYDRATASE HYPE"/>
    <property type="match status" value="1"/>
</dbReference>
<evidence type="ECO:0000256" key="1">
    <source>
        <dbReference type="ARBA" id="ARBA00006243"/>
    </source>
</evidence>
<evidence type="ECO:0000259" key="3">
    <source>
        <dbReference type="Pfam" id="PF02769"/>
    </source>
</evidence>
<dbReference type="Pfam" id="PF00586">
    <property type="entry name" value="AIRS"/>
    <property type="match status" value="1"/>
</dbReference>
<dbReference type="Gene3D" id="3.30.1330.10">
    <property type="entry name" value="PurM-like, N-terminal domain"/>
    <property type="match status" value="1"/>
</dbReference>
<dbReference type="SUPFAM" id="SSF55326">
    <property type="entry name" value="PurM N-terminal domain-like"/>
    <property type="match status" value="1"/>
</dbReference>
<evidence type="ECO:0000313" key="4">
    <source>
        <dbReference type="EMBL" id="VAW42561.1"/>
    </source>
</evidence>
<dbReference type="PANTHER" id="PTHR30303">
    <property type="entry name" value="HYDROGENASE ISOENZYMES FORMATION PROTEIN HYPE"/>
    <property type="match status" value="1"/>
</dbReference>
<dbReference type="EMBL" id="UOEX01000454">
    <property type="protein sequence ID" value="VAW42561.1"/>
    <property type="molecule type" value="Genomic_DNA"/>
</dbReference>
<dbReference type="GO" id="GO:0051604">
    <property type="term" value="P:protein maturation"/>
    <property type="evidence" value="ECO:0007669"/>
    <property type="project" value="TreeGrafter"/>
</dbReference>
<dbReference type="Gene3D" id="3.90.650.10">
    <property type="entry name" value="PurM-like C-terminal domain"/>
    <property type="match status" value="1"/>
</dbReference>
<sequence>MTENINLDHGSGGLASEELITGLMKPLSNPALDDMEDCAIIDTGVGRLAFSTDSYVVEPIFFPGGSIGKLAVHGTINDLAMRGARPMGLSLGLILEEGLDMAELRRVNLDIAEACAQAGVPILTGDTKVVPRGKADKIFINTAGIGQVAAGLNLGARNARPGDRILISGSMADHGITIMLARHNLPFSGNLQSDTQALHRLTAALTQSIGPGLHAMRDPTRGGVGTTLCEIAARAGVAMTIDESAIPIHPQVRVACELLGLDPLYLANEGKFLALVTENEADNALKIIRQFPEGHEAAIIGEVRDSPAGRVEMRTTAGGRRLITALSGEPLPRIC</sequence>
<gene>
    <name evidence="4" type="ORF">MNBD_DELTA03-473</name>
</gene>
<evidence type="ECO:0000259" key="2">
    <source>
        <dbReference type="Pfam" id="PF00586"/>
    </source>
</evidence>
<dbReference type="SUPFAM" id="SSF56042">
    <property type="entry name" value="PurM C-terminal domain-like"/>
    <property type="match status" value="1"/>
</dbReference>
<dbReference type="InterPro" id="IPR036921">
    <property type="entry name" value="PurM-like_N_sf"/>
</dbReference>
<dbReference type="InterPro" id="IPR016188">
    <property type="entry name" value="PurM-like_N"/>
</dbReference>
<feature type="domain" description="PurM-like N-terminal" evidence="2">
    <location>
        <begin position="36"/>
        <end position="148"/>
    </location>
</feature>
<name>A0A3B0VI09_9ZZZZ</name>
<dbReference type="PIRSF" id="PIRSF005644">
    <property type="entry name" value="Hdrgns_mtr_HypE"/>
    <property type="match status" value="1"/>
</dbReference>
<comment type="similarity">
    <text evidence="1">Belongs to the HypE family.</text>
</comment>
<proteinExistence type="inferred from homology"/>
<accession>A0A3B0VI09</accession>
<organism evidence="4">
    <name type="scientific">hydrothermal vent metagenome</name>
    <dbReference type="NCBI Taxonomy" id="652676"/>
    <lineage>
        <taxon>unclassified sequences</taxon>
        <taxon>metagenomes</taxon>
        <taxon>ecological metagenomes</taxon>
    </lineage>
</organism>
<dbReference type="AlphaFoldDB" id="A0A3B0VI09"/>
<dbReference type="NCBIfam" id="TIGR02124">
    <property type="entry name" value="hypE"/>
    <property type="match status" value="1"/>
</dbReference>
<dbReference type="Pfam" id="PF02769">
    <property type="entry name" value="AIRS_C"/>
    <property type="match status" value="1"/>
</dbReference>
<dbReference type="CDD" id="cd02197">
    <property type="entry name" value="HypE"/>
    <property type="match status" value="1"/>
</dbReference>
<dbReference type="InterPro" id="IPR011854">
    <property type="entry name" value="HypE"/>
</dbReference>
<dbReference type="InterPro" id="IPR036676">
    <property type="entry name" value="PurM-like_C_sf"/>
</dbReference>
<reference evidence="4" key="1">
    <citation type="submission" date="2018-06" db="EMBL/GenBank/DDBJ databases">
        <authorList>
            <person name="Zhirakovskaya E."/>
        </authorList>
    </citation>
    <scope>NUCLEOTIDE SEQUENCE</scope>
</reference>
<protein>
    <submittedName>
        <fullName evidence="4">[NiFe] hydrogenase metallocenter assembly protein HypE</fullName>
    </submittedName>
</protein>
<dbReference type="InterPro" id="IPR010918">
    <property type="entry name" value="PurM-like_C_dom"/>
</dbReference>